<gene>
    <name evidence="6" type="ORF">F5Z01DRAFT_19639</name>
</gene>
<evidence type="ECO:0000256" key="1">
    <source>
        <dbReference type="ARBA" id="ARBA00005466"/>
    </source>
</evidence>
<dbReference type="PANTHER" id="PTHR42973:SF17">
    <property type="entry name" value="OXIDASE, PUTATIVE (AFU_ORTHOLOGUE AFUA_6G14340)-RELATED"/>
    <property type="match status" value="1"/>
</dbReference>
<evidence type="ECO:0000313" key="6">
    <source>
        <dbReference type="EMBL" id="KAG9259040.1"/>
    </source>
</evidence>
<dbReference type="InterPro" id="IPR016166">
    <property type="entry name" value="FAD-bd_PCMH"/>
</dbReference>
<comment type="caution">
    <text evidence="6">The sequence shown here is derived from an EMBL/GenBank/DDBJ whole genome shotgun (WGS) entry which is preliminary data.</text>
</comment>
<dbReference type="AlphaFoldDB" id="A0A9P7ZX34"/>
<accession>A0A9P7ZX34</accession>
<dbReference type="InterPro" id="IPR036318">
    <property type="entry name" value="FAD-bd_PCMH-like_sf"/>
</dbReference>
<reference evidence="6" key="1">
    <citation type="journal article" date="2021" name="IMA Fungus">
        <title>Genomic characterization of three marine fungi, including Emericellopsis atlantica sp. nov. with signatures of a generalist lifestyle and marine biomass degradation.</title>
        <authorList>
            <person name="Hagestad O.C."/>
            <person name="Hou L."/>
            <person name="Andersen J.H."/>
            <person name="Hansen E.H."/>
            <person name="Altermark B."/>
            <person name="Li C."/>
            <person name="Kuhnert E."/>
            <person name="Cox R.J."/>
            <person name="Crous P.W."/>
            <person name="Spatafora J.W."/>
            <person name="Lail K."/>
            <person name="Amirebrahimi M."/>
            <person name="Lipzen A."/>
            <person name="Pangilinan J."/>
            <person name="Andreopoulos W."/>
            <person name="Hayes R.D."/>
            <person name="Ng V."/>
            <person name="Grigoriev I.V."/>
            <person name="Jackson S.A."/>
            <person name="Sutton T.D.S."/>
            <person name="Dobson A.D.W."/>
            <person name="Rama T."/>
        </authorList>
    </citation>
    <scope>NUCLEOTIDE SEQUENCE</scope>
    <source>
        <strain evidence="6">TS7</strain>
    </source>
</reference>
<dbReference type="Gene3D" id="3.40.462.20">
    <property type="match status" value="1"/>
</dbReference>
<dbReference type="GO" id="GO:0016491">
    <property type="term" value="F:oxidoreductase activity"/>
    <property type="evidence" value="ECO:0007669"/>
    <property type="project" value="UniProtKB-KW"/>
</dbReference>
<dbReference type="SUPFAM" id="SSF56176">
    <property type="entry name" value="FAD-binding/transporter-associated domain-like"/>
    <property type="match status" value="1"/>
</dbReference>
<dbReference type="Gene3D" id="3.30.465.10">
    <property type="match status" value="1"/>
</dbReference>
<dbReference type="InterPro" id="IPR050416">
    <property type="entry name" value="FAD-linked_Oxidoreductase"/>
</dbReference>
<protein>
    <submittedName>
        <fullName evidence="6">FAD binding domain-containing protein</fullName>
    </submittedName>
</protein>
<keyword evidence="7" id="KW-1185">Reference proteome</keyword>
<dbReference type="InterPro" id="IPR006094">
    <property type="entry name" value="Oxid_FAD_bind_N"/>
</dbReference>
<dbReference type="PANTHER" id="PTHR42973">
    <property type="entry name" value="BINDING OXIDOREDUCTASE, PUTATIVE (AFU_ORTHOLOGUE AFUA_1G17690)-RELATED"/>
    <property type="match status" value="1"/>
</dbReference>
<evidence type="ECO:0000256" key="4">
    <source>
        <dbReference type="ARBA" id="ARBA00023002"/>
    </source>
</evidence>
<dbReference type="InterPro" id="IPR006093">
    <property type="entry name" value="Oxy_OxRdtase_FAD_BS"/>
</dbReference>
<evidence type="ECO:0000256" key="3">
    <source>
        <dbReference type="ARBA" id="ARBA00022827"/>
    </source>
</evidence>
<evidence type="ECO:0000313" key="7">
    <source>
        <dbReference type="Proteomes" id="UP000887229"/>
    </source>
</evidence>
<comment type="similarity">
    <text evidence="1">Belongs to the oxygen-dependent FAD-linked oxidoreductase family.</text>
</comment>
<dbReference type="GeneID" id="70288953"/>
<dbReference type="OrthoDB" id="415825at2759"/>
<dbReference type="InterPro" id="IPR012951">
    <property type="entry name" value="BBE"/>
</dbReference>
<evidence type="ECO:0000256" key="2">
    <source>
        <dbReference type="ARBA" id="ARBA00022630"/>
    </source>
</evidence>
<dbReference type="Pfam" id="PF01565">
    <property type="entry name" value="FAD_binding_4"/>
    <property type="match status" value="1"/>
</dbReference>
<keyword evidence="2" id="KW-0285">Flavoprotein</keyword>
<dbReference type="Proteomes" id="UP000887229">
    <property type="component" value="Unassembled WGS sequence"/>
</dbReference>
<organism evidence="6 7">
    <name type="scientific">Emericellopsis atlantica</name>
    <dbReference type="NCBI Taxonomy" id="2614577"/>
    <lineage>
        <taxon>Eukaryota</taxon>
        <taxon>Fungi</taxon>
        <taxon>Dikarya</taxon>
        <taxon>Ascomycota</taxon>
        <taxon>Pezizomycotina</taxon>
        <taxon>Sordariomycetes</taxon>
        <taxon>Hypocreomycetidae</taxon>
        <taxon>Hypocreales</taxon>
        <taxon>Bionectriaceae</taxon>
        <taxon>Emericellopsis</taxon>
    </lineage>
</organism>
<dbReference type="Pfam" id="PF08031">
    <property type="entry name" value="BBE"/>
    <property type="match status" value="1"/>
</dbReference>
<dbReference type="EMBL" id="MU251242">
    <property type="protein sequence ID" value="KAG9259040.1"/>
    <property type="molecule type" value="Genomic_DNA"/>
</dbReference>
<name>A0A9P7ZX34_9HYPO</name>
<dbReference type="RefSeq" id="XP_046122964.1">
    <property type="nucleotide sequence ID" value="XM_046258050.1"/>
</dbReference>
<keyword evidence="3" id="KW-0274">FAD</keyword>
<dbReference type="PROSITE" id="PS00862">
    <property type="entry name" value="OX2_COVAL_FAD"/>
    <property type="match status" value="1"/>
</dbReference>
<dbReference type="GO" id="GO:0071949">
    <property type="term" value="F:FAD binding"/>
    <property type="evidence" value="ECO:0007669"/>
    <property type="project" value="InterPro"/>
</dbReference>
<dbReference type="PROSITE" id="PS51387">
    <property type="entry name" value="FAD_PCMH"/>
    <property type="match status" value="1"/>
</dbReference>
<proteinExistence type="inferred from homology"/>
<evidence type="ECO:0000259" key="5">
    <source>
        <dbReference type="PROSITE" id="PS51387"/>
    </source>
</evidence>
<sequence length="466" mass="50709">MSLADCLKAVCNGRSDCVAFPTTWFYQSDWVKPYNLDLPVVPAAVIRPDNAEDVAGAVKSAGNHDRAVQAKSGGHSYANFGTGGEDGAVMVDLVNLQDFKMNEDTWEASFGSGFRFGELDKHLHENGGRAMAHGTCPSVGIGGHATIGGLGPMSRMWGSALDHVEEVEVVTADGEIVRASYTENADLFFGIKGAGGSFGIVTEFKVHTHPEPGKVVEYTYSISFGSPEEMANVFEDWQALAGDLNLDRRFSTLFIVHPLGALVTGTFYGTADEYKETGIAGRLPAGGDLNFKLVGWMGSLAHQAELSGLQIAHLPTAFTSRSLAFRESDLLNNSAIGDIFKYIEDAEKGTLAWTIMWNSEGGAMGDFIEGNSYPHRDKVIMYQSYVVGFPWITSATRGFVDGLQERIQEGAPNANSTYAGYIDPTLTREEANEFYWGEHLTRLREIKAKWDPNNVFRNPQSIEPAG</sequence>
<dbReference type="InterPro" id="IPR016169">
    <property type="entry name" value="FAD-bd_PCMH_sub2"/>
</dbReference>
<keyword evidence="4" id="KW-0560">Oxidoreductase</keyword>
<feature type="domain" description="FAD-binding PCMH-type" evidence="5">
    <location>
        <begin position="38"/>
        <end position="211"/>
    </location>
</feature>